<organism evidence="1 2">
    <name type="scientific">Candidatus Glassbacteria bacterium RIFCSPLOWO2_12_FULL_58_11</name>
    <dbReference type="NCBI Taxonomy" id="1817867"/>
    <lineage>
        <taxon>Bacteria</taxon>
        <taxon>Candidatus Glassiibacteriota</taxon>
    </lineage>
</organism>
<proteinExistence type="predicted"/>
<gene>
    <name evidence="1" type="ORF">A3F83_08210</name>
</gene>
<evidence type="ECO:0000313" key="1">
    <source>
        <dbReference type="EMBL" id="OGG04596.1"/>
    </source>
</evidence>
<sequence>MPAKPVKKPNLKLALEELKATREEIRHLKCAVLTLCQVQYGQRAAAMPATILSMYKMFVAEDTE</sequence>
<name>A0A1F5YWT6_9BACT</name>
<reference evidence="1 2" key="1">
    <citation type="journal article" date="2016" name="Nat. Commun.">
        <title>Thousands of microbial genomes shed light on interconnected biogeochemical processes in an aquifer system.</title>
        <authorList>
            <person name="Anantharaman K."/>
            <person name="Brown C.T."/>
            <person name="Hug L.A."/>
            <person name="Sharon I."/>
            <person name="Castelle C.J."/>
            <person name="Probst A.J."/>
            <person name="Thomas B.C."/>
            <person name="Singh A."/>
            <person name="Wilkins M.J."/>
            <person name="Karaoz U."/>
            <person name="Brodie E.L."/>
            <person name="Williams K.H."/>
            <person name="Hubbard S.S."/>
            <person name="Banfield J.F."/>
        </authorList>
    </citation>
    <scope>NUCLEOTIDE SEQUENCE [LARGE SCALE GENOMIC DNA]</scope>
</reference>
<dbReference type="EMBL" id="MFIX01000111">
    <property type="protein sequence ID" value="OGG04596.1"/>
    <property type="molecule type" value="Genomic_DNA"/>
</dbReference>
<protein>
    <submittedName>
        <fullName evidence="1">Uncharacterized protein</fullName>
    </submittedName>
</protein>
<accession>A0A1F5YWT6</accession>
<comment type="caution">
    <text evidence="1">The sequence shown here is derived from an EMBL/GenBank/DDBJ whole genome shotgun (WGS) entry which is preliminary data.</text>
</comment>
<dbReference type="AlphaFoldDB" id="A0A1F5YWT6"/>
<dbReference type="Proteomes" id="UP000179129">
    <property type="component" value="Unassembled WGS sequence"/>
</dbReference>
<evidence type="ECO:0000313" key="2">
    <source>
        <dbReference type="Proteomes" id="UP000179129"/>
    </source>
</evidence>